<dbReference type="Gene3D" id="2.102.10.10">
    <property type="entry name" value="Rieske [2Fe-2S] iron-sulphur domain"/>
    <property type="match status" value="1"/>
</dbReference>
<gene>
    <name evidence="11" type="ORF">PANT_13c00018</name>
</gene>
<name>M9MG17_PSEA3</name>
<dbReference type="PANTHER" id="PTHR42782">
    <property type="entry name" value="SI:CH73-314G15.3"/>
    <property type="match status" value="1"/>
</dbReference>
<evidence type="ECO:0000313" key="12">
    <source>
        <dbReference type="Proteomes" id="UP000011976"/>
    </source>
</evidence>
<dbReference type="CDD" id="cd00657">
    <property type="entry name" value="Ferritin_like"/>
    <property type="match status" value="1"/>
</dbReference>
<keyword evidence="3 7" id="KW-0863">Zinc-finger</keyword>
<dbReference type="InterPro" id="IPR001841">
    <property type="entry name" value="Znf_RING"/>
</dbReference>
<feature type="compositionally biased region" description="Low complexity" evidence="8">
    <location>
        <begin position="734"/>
        <end position="743"/>
    </location>
</feature>
<dbReference type="EMBL" id="DF196779">
    <property type="protein sequence ID" value="GAC74832.1"/>
    <property type="molecule type" value="Genomic_DNA"/>
</dbReference>
<evidence type="ECO:0000256" key="4">
    <source>
        <dbReference type="ARBA" id="ARBA00022833"/>
    </source>
</evidence>
<dbReference type="SUPFAM" id="SSF50022">
    <property type="entry name" value="ISP domain"/>
    <property type="match status" value="1"/>
</dbReference>
<feature type="region of interest" description="Disordered" evidence="8">
    <location>
        <begin position="526"/>
        <end position="558"/>
    </location>
</feature>
<keyword evidence="4" id="KW-0862">Zinc</keyword>
<dbReference type="InterPro" id="IPR036922">
    <property type="entry name" value="Rieske_2Fe-2S_sf"/>
</dbReference>
<dbReference type="Pfam" id="PF04305">
    <property type="entry name" value="DUF455"/>
    <property type="match status" value="1"/>
</dbReference>
<feature type="region of interest" description="Disordered" evidence="8">
    <location>
        <begin position="658"/>
        <end position="714"/>
    </location>
</feature>
<organism evidence="11 12">
    <name type="scientific">Pseudozyma antarctica (strain T-34)</name>
    <name type="common">Yeast</name>
    <name type="synonym">Candida antarctica</name>
    <dbReference type="NCBI Taxonomy" id="1151754"/>
    <lineage>
        <taxon>Eukaryota</taxon>
        <taxon>Fungi</taxon>
        <taxon>Dikarya</taxon>
        <taxon>Basidiomycota</taxon>
        <taxon>Ustilaginomycotina</taxon>
        <taxon>Ustilaginomycetes</taxon>
        <taxon>Ustilaginales</taxon>
        <taxon>Ustilaginaceae</taxon>
        <taxon>Moesziomyces</taxon>
    </lineage>
</organism>
<dbReference type="Pfam" id="PF00355">
    <property type="entry name" value="Rieske"/>
    <property type="match status" value="1"/>
</dbReference>
<evidence type="ECO:0000256" key="3">
    <source>
        <dbReference type="ARBA" id="ARBA00022771"/>
    </source>
</evidence>
<evidence type="ECO:0008006" key="13">
    <source>
        <dbReference type="Google" id="ProtNLM"/>
    </source>
</evidence>
<evidence type="ECO:0000259" key="9">
    <source>
        <dbReference type="PROSITE" id="PS50089"/>
    </source>
</evidence>
<evidence type="ECO:0000256" key="8">
    <source>
        <dbReference type="SAM" id="MobiDB-lite"/>
    </source>
</evidence>
<dbReference type="InterPro" id="IPR007402">
    <property type="entry name" value="DUF455"/>
</dbReference>
<sequence>MWRKDRREEEVVLAFDHHLSHPPLALSPSPPLAVMTDVKAWLRVAPLEKLAASSRHHLTLRHPHTHEYHSLLIFSFPSATSSSTPQPHHDAFYCMEATCPHLGAPLENATIEANDVDEEEDDIEDMVVVCPWHEYDFSLSTGESSHGISACVYKCQVREQTLWIEAPQPCSNEAAADPNQWETIELRPVSEASPGVASRQDAAQSLHLEAAQLSLASSTPQPEAIADRQVAPPSPRPKTLVEWAVLVLNTPEPAKKVAYTRFAAKAFRSGECKLIGGGRWKTSDEVANTRTEWMVKPQETPPERPPRLKDEVCVRPGQEAKRGRGGTEKSRIAILHSLANIEQWAIDLAWDIIARAPQLCARFFSEHDDDEAGETANAKLPLQFFSDFVKVAEDEAKHFSLLVERLGEMGSYFGALPVHHGLWDSAMETAHSLTARLSIIHLITHVSAGHRWLTWLCAHAHPAMDPVQVFRDEVRRNFIGRLKGPFNADDRRKAGLDKEWYDDLVGEKPGTFSMGVRRNECLNLTQERGEGRSSRSNPTPSPLSISTPLHHPIPTVDPQGIMSTLLSFARAGPAHRAAPRDEEANVAVDGAPSPSSSRWSRPFARASNWGSNVEMRPHPAPEPTRNPDLEQATPAAGGRHERTASALSFLSAVHVPSLSTLRQRDRDNERRRQNERANPDQPAVPALATVTTVTPASRSANKKSRSSRREREEAATLFGPNLANYFGSGISSSGAVSSHGAGVPQPPPVTSPVSPTAAPDSAIDPTPSNNAIAIATATADSAYPQASSSRRVRLGSRGRARGASLSGLSMMSLGAESVTSLGGLNLDRSNDAPAQAHGMIQGSTADLIDQLNRDAGPNPDGHIAMSEGVDITTLQRWIHRSTGSPDAALPVPAAAAAAATYGPPVCTTLQSFVNLKRNTLKLSPKTNVDAAKPAEPDANFLRSRPSLSLLPTLSYASTGAVSTATSLLPEPTHSLYFEYDCAAPYASVQIFIRASRKHGSWLNYQPPSANTGDPLAHPTNPDGSPAWLAQCAPPPHVLGWPVHVAKLSKGFGVGHTATIPLDLAYYAPPRRAKLDANTAGASATAGETGDKIAAHPRIPSTVEPPAVEEETKEQRLAREKAERETLKLAIVVEALDEHARPLREPNLQTSYLRLTSLPVKRSVSERLTALTTDASTPEVRIWSSQVEGQEAEIGPHRFQLQELYGLSSKPPAVAPAPPEGEEEEAPQMAMVDASSGSECLICLSSPPTTLLLPCTHGLCLECAVQLRDSVVGIRQSERRRGRTPRRKYACPVCRRAYTSMLHLSKADEKSAAQTAAPP</sequence>
<evidence type="ECO:0000256" key="2">
    <source>
        <dbReference type="ARBA" id="ARBA00022723"/>
    </source>
</evidence>
<evidence type="ECO:0000256" key="5">
    <source>
        <dbReference type="ARBA" id="ARBA00023004"/>
    </source>
</evidence>
<keyword evidence="5" id="KW-0408">Iron</keyword>
<dbReference type="PROSITE" id="PS00518">
    <property type="entry name" value="ZF_RING_1"/>
    <property type="match status" value="1"/>
</dbReference>
<dbReference type="Proteomes" id="UP000011976">
    <property type="component" value="Unassembled WGS sequence"/>
</dbReference>
<reference evidence="12" key="1">
    <citation type="journal article" date="2013" name="Genome Announc.">
        <title>Genome sequence of the basidiomycetous yeast Pseudozyma antarctica T-34, a producer of the glycolipid biosurfactants mannosylerythritol lipids.</title>
        <authorList>
            <person name="Morita T."/>
            <person name="Koike H."/>
            <person name="Koyama Y."/>
            <person name="Hagiwara H."/>
            <person name="Ito E."/>
            <person name="Fukuoka T."/>
            <person name="Imura T."/>
            <person name="Machida M."/>
            <person name="Kitamoto D."/>
        </authorList>
    </citation>
    <scope>NUCLEOTIDE SEQUENCE [LARGE SCALE GENOMIC DNA]</scope>
    <source>
        <strain evidence="12">T-34</strain>
    </source>
</reference>
<proteinExistence type="predicted"/>
<dbReference type="InterPro" id="IPR017941">
    <property type="entry name" value="Rieske_2Fe-2S"/>
</dbReference>
<dbReference type="PROSITE" id="PS50089">
    <property type="entry name" value="ZF_RING_2"/>
    <property type="match status" value="1"/>
</dbReference>
<dbReference type="PROSITE" id="PS51296">
    <property type="entry name" value="RIESKE"/>
    <property type="match status" value="1"/>
</dbReference>
<evidence type="ECO:0000256" key="7">
    <source>
        <dbReference type="PROSITE-ProRule" id="PRU00175"/>
    </source>
</evidence>
<feature type="region of interest" description="Disordered" evidence="8">
    <location>
        <begin position="573"/>
        <end position="642"/>
    </location>
</feature>
<evidence type="ECO:0000256" key="1">
    <source>
        <dbReference type="ARBA" id="ARBA00022714"/>
    </source>
</evidence>
<dbReference type="SMART" id="SM00184">
    <property type="entry name" value="RING"/>
    <property type="match status" value="1"/>
</dbReference>
<keyword evidence="1" id="KW-0001">2Fe-2S</keyword>
<dbReference type="Pfam" id="PF13920">
    <property type="entry name" value="zf-C3HC4_3"/>
    <property type="match status" value="1"/>
</dbReference>
<keyword evidence="6" id="KW-0411">Iron-sulfur</keyword>
<protein>
    <recommendedName>
        <fullName evidence="13">RING-type domain-containing protein</fullName>
    </recommendedName>
</protein>
<dbReference type="GO" id="GO:0008270">
    <property type="term" value="F:zinc ion binding"/>
    <property type="evidence" value="ECO:0007669"/>
    <property type="project" value="UniProtKB-KW"/>
</dbReference>
<dbReference type="GO" id="GO:0051537">
    <property type="term" value="F:2 iron, 2 sulfur cluster binding"/>
    <property type="evidence" value="ECO:0007669"/>
    <property type="project" value="UniProtKB-KW"/>
</dbReference>
<evidence type="ECO:0000313" key="11">
    <source>
        <dbReference type="EMBL" id="GAC74832.1"/>
    </source>
</evidence>
<dbReference type="OrthoDB" id="426882at2759"/>
<dbReference type="SUPFAM" id="SSF57850">
    <property type="entry name" value="RING/U-box"/>
    <property type="match status" value="1"/>
</dbReference>
<dbReference type="STRING" id="1151754.M9MG17"/>
<dbReference type="PANTHER" id="PTHR42782:SF2">
    <property type="entry name" value="3-OXOACYL-[ACYL-CARRIER-PROTEIN] SYNTHASE-LIKE PROTEIN"/>
    <property type="match status" value="1"/>
</dbReference>
<feature type="region of interest" description="Disordered" evidence="8">
    <location>
        <begin position="734"/>
        <end position="760"/>
    </location>
</feature>
<evidence type="ECO:0000256" key="6">
    <source>
        <dbReference type="ARBA" id="ARBA00023014"/>
    </source>
</evidence>
<feature type="domain" description="RING-type" evidence="9">
    <location>
        <begin position="1239"/>
        <end position="1294"/>
    </location>
</feature>
<feature type="compositionally biased region" description="Basic and acidic residues" evidence="8">
    <location>
        <begin position="662"/>
        <end position="678"/>
    </location>
</feature>
<keyword evidence="2" id="KW-0479">Metal-binding</keyword>
<evidence type="ECO:0000259" key="10">
    <source>
        <dbReference type="PROSITE" id="PS51296"/>
    </source>
</evidence>
<feature type="compositionally biased region" description="Low complexity" evidence="8">
    <location>
        <begin position="683"/>
        <end position="699"/>
    </location>
</feature>
<feature type="compositionally biased region" description="Low complexity" evidence="8">
    <location>
        <begin position="542"/>
        <end position="552"/>
    </location>
</feature>
<feature type="domain" description="Rieske" evidence="10">
    <location>
        <begin position="92"/>
        <end position="164"/>
    </location>
</feature>
<dbReference type="InterPro" id="IPR017907">
    <property type="entry name" value="Znf_RING_CS"/>
</dbReference>
<dbReference type="InterPro" id="IPR013083">
    <property type="entry name" value="Znf_RING/FYVE/PHD"/>
</dbReference>
<accession>M9MG17</accession>
<dbReference type="Gene3D" id="3.30.40.10">
    <property type="entry name" value="Zinc/RING finger domain, C3HC4 (zinc finger)"/>
    <property type="match status" value="1"/>
</dbReference>
<feature type="compositionally biased region" description="Low complexity" evidence="8">
    <location>
        <begin position="591"/>
        <end position="607"/>
    </location>
</feature>